<keyword evidence="3" id="KW-1185">Reference proteome</keyword>
<evidence type="ECO:0000256" key="1">
    <source>
        <dbReference type="SAM" id="Phobius"/>
    </source>
</evidence>
<evidence type="ECO:0000313" key="2">
    <source>
        <dbReference type="EMBL" id="MBD9362931.1"/>
    </source>
</evidence>
<keyword evidence="1" id="KW-1133">Transmembrane helix</keyword>
<reference evidence="2 3" key="1">
    <citation type="submission" date="2020-09" db="EMBL/GenBank/DDBJ databases">
        <title>Methylomonas albis sp. nov. and Methylomonas fluvii sp. nov.: Two cold-adapted methanotrophs from the River Elbe and an amended description of Methylovulum psychrotolerans strain Eb1.</title>
        <authorList>
            <person name="Bussmann I.K."/>
            <person name="Klings K.-W."/>
            <person name="Warnstedt J."/>
            <person name="Hoppert M."/>
            <person name="Saborowski A."/>
            <person name="Horn F."/>
            <person name="Liebner S."/>
        </authorList>
    </citation>
    <scope>NUCLEOTIDE SEQUENCE [LARGE SCALE GENOMIC DNA]</scope>
    <source>
        <strain evidence="2 3">EbB</strain>
    </source>
</reference>
<keyword evidence="1" id="KW-0812">Transmembrane</keyword>
<feature type="transmembrane region" description="Helical" evidence="1">
    <location>
        <begin position="7"/>
        <end position="26"/>
    </location>
</feature>
<dbReference type="EMBL" id="JACXST010000003">
    <property type="protein sequence ID" value="MBD9362931.1"/>
    <property type="molecule type" value="Genomic_DNA"/>
</dbReference>
<organism evidence="2 3">
    <name type="scientific">Methylomonas fluvii</name>
    <dbReference type="NCBI Taxonomy" id="1854564"/>
    <lineage>
        <taxon>Bacteria</taxon>
        <taxon>Pseudomonadati</taxon>
        <taxon>Pseudomonadota</taxon>
        <taxon>Gammaproteobacteria</taxon>
        <taxon>Methylococcales</taxon>
        <taxon>Methylococcaceae</taxon>
        <taxon>Methylomonas</taxon>
    </lineage>
</organism>
<sequence length="161" mass="17416">MNKTLKWHEVVSGLIIGVAAVAYLAMKDMQTPPTVAPPITVAEPVSATPVPEYPYGVDQTDQDNFGQVMQLALHGNYQAQRNVAYGFSAQPYHGQQKNPVLACTWYLVVLNSGSSHLDLSDSGNAQTVCGKLEPDLLETAKQQATRFAAEIAENTKLGKLD</sequence>
<accession>A0ABR9DJ86</accession>
<name>A0ABR9DJ86_9GAMM</name>
<proteinExistence type="predicted"/>
<dbReference type="Proteomes" id="UP000641152">
    <property type="component" value="Unassembled WGS sequence"/>
</dbReference>
<evidence type="ECO:0000313" key="3">
    <source>
        <dbReference type="Proteomes" id="UP000641152"/>
    </source>
</evidence>
<protein>
    <submittedName>
        <fullName evidence="2">Uncharacterized protein</fullName>
    </submittedName>
</protein>
<comment type="caution">
    <text evidence="2">The sequence shown here is derived from an EMBL/GenBank/DDBJ whole genome shotgun (WGS) entry which is preliminary data.</text>
</comment>
<gene>
    <name evidence="2" type="ORF">EBB_21000</name>
</gene>
<dbReference type="RefSeq" id="WP_192395659.1">
    <property type="nucleotide sequence ID" value="NZ_CAJHIU010000003.1"/>
</dbReference>
<keyword evidence="1" id="KW-0472">Membrane</keyword>